<dbReference type="Proteomes" id="UP000703269">
    <property type="component" value="Unassembled WGS sequence"/>
</dbReference>
<evidence type="ECO:0000313" key="5">
    <source>
        <dbReference type="EMBL" id="GJE92643.1"/>
    </source>
</evidence>
<evidence type="ECO:0000256" key="4">
    <source>
        <dbReference type="SAM" id="MobiDB-lite"/>
    </source>
</evidence>
<dbReference type="Gene3D" id="2.130.10.10">
    <property type="entry name" value="YVTN repeat-like/Quinoprotein amine dehydrogenase"/>
    <property type="match status" value="2"/>
</dbReference>
<reference evidence="5 6" key="1">
    <citation type="submission" date="2021-08" db="EMBL/GenBank/DDBJ databases">
        <title>Draft Genome Sequence of Phanerochaete sordida strain YK-624.</title>
        <authorList>
            <person name="Mori T."/>
            <person name="Dohra H."/>
            <person name="Suzuki T."/>
            <person name="Kawagishi H."/>
            <person name="Hirai H."/>
        </authorList>
    </citation>
    <scope>NUCLEOTIDE SEQUENCE [LARGE SCALE GENOMIC DNA]</scope>
    <source>
        <strain evidence="5 6">YK-624</strain>
    </source>
</reference>
<dbReference type="SMART" id="SM00320">
    <property type="entry name" value="WD40"/>
    <property type="match status" value="6"/>
</dbReference>
<evidence type="ECO:0000256" key="1">
    <source>
        <dbReference type="ARBA" id="ARBA00022574"/>
    </source>
</evidence>
<keyword evidence="6" id="KW-1185">Reference proteome</keyword>
<dbReference type="GO" id="GO:1990234">
    <property type="term" value="C:transferase complex"/>
    <property type="evidence" value="ECO:0007669"/>
    <property type="project" value="UniProtKB-ARBA"/>
</dbReference>
<keyword evidence="2" id="KW-0677">Repeat</keyword>
<gene>
    <name evidence="5" type="ORF">PsYK624_087980</name>
</gene>
<dbReference type="InterPro" id="IPR015943">
    <property type="entry name" value="WD40/YVTN_repeat-like_dom_sf"/>
</dbReference>
<protein>
    <submittedName>
        <fullName evidence="5">WD40 repeat-like protein</fullName>
    </submittedName>
</protein>
<sequence length="789" mass="87243">MFRSASKPLTPAEIYATSLERFSLGHPLWSPAPQSLATSHDPVEPHGAHAESLQTSADPAASAEPQVADVGFIFEGGFIRLFHLDTAASEKKVTHLDPPFDRIAQLEKNTFLPMKKPNPLQAGHYCSRGVTSKEAHASVVAPTGPNASLGLKADYTCREARGAALTLQSDADVVVSLPSKLLRQYIRRHVSTWHDYVTRDLGLYLKQEEIAVVIGWTKTAPDWAVTAFGVDDEVREYAQPKSHLADRVSRKDQSVFLKLARAKKRLFLPLRIVAKAGYDNLPPWRRRVQDALEETGKRVKDEENYAERCWEEYTKTGRVPDRLDIIQDYIFEVSAATVAIASDDQVESLLCGRHVIDFASWLRKVQPGVEMSDDKVGSLRMEDVIRCQQELRFTDPPIMGTDTVDWPQITRKNAPALMDSQILLGPTEAKTCSATYKHAVFGNANEMQIFNPRYASLSADGKLLATTNSTAIVVWRLRDGPTVQELVRDERAGSGGPVSFSPDGQHIVSICTDKLVLVWNVKTGKVVHHLKGSEAPVEYTVFSPDGRQIATRCEDSLRIWDSSSGDLLHAITDLDYVEDTDIVFSPDSSLLAAQSNATDEDTSVVVLDCRTGARIATLRRQEILCMAFAPESDRIATGSYDGSVCVWDVASGNMLLELGEHTDWVREVTFRPDGGEMASAADDGTVVTCDARTGERHFTFRIEKSGQRNGKNGVHTVAYSPRNSFIAGGTHSGCVYVWNFLTGDFIAAFKVHTSWVPRVMFTPDGWDVLSYGSDDAVRLWSIRDALRLS</sequence>
<feature type="repeat" description="WD" evidence="3">
    <location>
        <begin position="616"/>
        <end position="657"/>
    </location>
</feature>
<evidence type="ECO:0000313" key="6">
    <source>
        <dbReference type="Proteomes" id="UP000703269"/>
    </source>
</evidence>
<proteinExistence type="predicted"/>
<feature type="repeat" description="WD" evidence="3">
    <location>
        <begin position="498"/>
        <end position="529"/>
    </location>
</feature>
<dbReference type="EMBL" id="BPQB01000027">
    <property type="protein sequence ID" value="GJE92643.1"/>
    <property type="molecule type" value="Genomic_DNA"/>
</dbReference>
<keyword evidence="1 3" id="KW-0853">WD repeat</keyword>
<name>A0A9P3GAU7_9APHY</name>
<dbReference type="InterPro" id="IPR001680">
    <property type="entry name" value="WD40_rpt"/>
</dbReference>
<dbReference type="PROSITE" id="PS50082">
    <property type="entry name" value="WD_REPEATS_2"/>
    <property type="match status" value="5"/>
</dbReference>
<dbReference type="PROSITE" id="PS50294">
    <property type="entry name" value="WD_REPEATS_REGION"/>
    <property type="match status" value="2"/>
</dbReference>
<evidence type="ECO:0000256" key="2">
    <source>
        <dbReference type="ARBA" id="ARBA00022737"/>
    </source>
</evidence>
<dbReference type="PANTHER" id="PTHR22847:SF637">
    <property type="entry name" value="WD REPEAT DOMAIN 5B"/>
    <property type="match status" value="1"/>
</dbReference>
<feature type="repeat" description="WD" evidence="3">
    <location>
        <begin position="707"/>
        <end position="748"/>
    </location>
</feature>
<dbReference type="InterPro" id="IPR019775">
    <property type="entry name" value="WD40_repeat_CS"/>
</dbReference>
<evidence type="ECO:0000256" key="3">
    <source>
        <dbReference type="PROSITE-ProRule" id="PRU00221"/>
    </source>
</evidence>
<organism evidence="5 6">
    <name type="scientific">Phanerochaete sordida</name>
    <dbReference type="NCBI Taxonomy" id="48140"/>
    <lineage>
        <taxon>Eukaryota</taxon>
        <taxon>Fungi</taxon>
        <taxon>Dikarya</taxon>
        <taxon>Basidiomycota</taxon>
        <taxon>Agaricomycotina</taxon>
        <taxon>Agaricomycetes</taxon>
        <taxon>Polyporales</taxon>
        <taxon>Phanerochaetaceae</taxon>
        <taxon>Phanerochaete</taxon>
    </lineage>
</organism>
<dbReference type="AlphaFoldDB" id="A0A9P3GAU7"/>
<dbReference type="SUPFAM" id="SSF50998">
    <property type="entry name" value="Quinoprotein alcohol dehydrogenase-like"/>
    <property type="match status" value="1"/>
</dbReference>
<feature type="repeat" description="WD" evidence="3">
    <location>
        <begin position="658"/>
        <end position="699"/>
    </location>
</feature>
<dbReference type="CDD" id="cd00200">
    <property type="entry name" value="WD40"/>
    <property type="match status" value="1"/>
</dbReference>
<dbReference type="PANTHER" id="PTHR22847">
    <property type="entry name" value="WD40 REPEAT PROTEIN"/>
    <property type="match status" value="1"/>
</dbReference>
<dbReference type="PROSITE" id="PS00678">
    <property type="entry name" value="WD_REPEATS_1"/>
    <property type="match status" value="2"/>
</dbReference>
<accession>A0A9P3GAU7</accession>
<feature type="region of interest" description="Disordered" evidence="4">
    <location>
        <begin position="33"/>
        <end position="61"/>
    </location>
</feature>
<feature type="repeat" description="WD" evidence="3">
    <location>
        <begin position="749"/>
        <end position="789"/>
    </location>
</feature>
<comment type="caution">
    <text evidence="5">The sequence shown here is derived from an EMBL/GenBank/DDBJ whole genome shotgun (WGS) entry which is preliminary data.</text>
</comment>
<dbReference type="OrthoDB" id="10251741at2759"/>
<dbReference type="InterPro" id="IPR011047">
    <property type="entry name" value="Quinoprotein_ADH-like_sf"/>
</dbReference>
<dbReference type="Pfam" id="PF00400">
    <property type="entry name" value="WD40"/>
    <property type="match status" value="5"/>
</dbReference>